<protein>
    <submittedName>
        <fullName evidence="1">Uncharacterized protein</fullName>
    </submittedName>
</protein>
<reference evidence="1 2" key="3">
    <citation type="journal article" date="2022" name="Microbiol. Spectr.">
        <title>Folding features and dynamics of 3D genome architecture in plant fungal pathogens.</title>
        <authorList>
            <person name="Xia C."/>
        </authorList>
    </citation>
    <scope>NUCLEOTIDE SEQUENCE [LARGE SCALE GENOMIC DNA]</scope>
    <source>
        <strain evidence="1 2">93-210</strain>
    </source>
</reference>
<proteinExistence type="predicted"/>
<dbReference type="Proteomes" id="UP001060170">
    <property type="component" value="Chromosome 14"/>
</dbReference>
<dbReference type="EMBL" id="CM045878">
    <property type="protein sequence ID" value="KAI7940369.1"/>
    <property type="molecule type" value="Genomic_DNA"/>
</dbReference>
<organism evidence="1 2">
    <name type="scientific">Puccinia striiformis f. sp. tritici</name>
    <dbReference type="NCBI Taxonomy" id="168172"/>
    <lineage>
        <taxon>Eukaryota</taxon>
        <taxon>Fungi</taxon>
        <taxon>Dikarya</taxon>
        <taxon>Basidiomycota</taxon>
        <taxon>Pucciniomycotina</taxon>
        <taxon>Pucciniomycetes</taxon>
        <taxon>Pucciniales</taxon>
        <taxon>Pucciniaceae</taxon>
        <taxon>Puccinia</taxon>
    </lineage>
</organism>
<comment type="caution">
    <text evidence="1">The sequence shown here is derived from an EMBL/GenBank/DDBJ whole genome shotgun (WGS) entry which is preliminary data.</text>
</comment>
<keyword evidence="2" id="KW-1185">Reference proteome</keyword>
<reference evidence="2" key="1">
    <citation type="journal article" date="2018" name="BMC Genomics">
        <title>Genomic insights into host adaptation between the wheat stripe rust pathogen (Puccinia striiformis f. sp. tritici) and the barley stripe rust pathogen (Puccinia striiformis f. sp. hordei).</title>
        <authorList>
            <person name="Xia C."/>
            <person name="Wang M."/>
            <person name="Yin C."/>
            <person name="Cornejo O.E."/>
            <person name="Hulbert S.H."/>
            <person name="Chen X."/>
        </authorList>
    </citation>
    <scope>NUCLEOTIDE SEQUENCE [LARGE SCALE GENOMIC DNA]</scope>
    <source>
        <strain evidence="2">93-210</strain>
    </source>
</reference>
<evidence type="ECO:0000313" key="1">
    <source>
        <dbReference type="EMBL" id="KAI7940369.1"/>
    </source>
</evidence>
<accession>A0ACC0DVZ7</accession>
<gene>
    <name evidence="1" type="ORF">MJO28_014021</name>
</gene>
<name>A0ACC0DVZ7_9BASI</name>
<evidence type="ECO:0000313" key="2">
    <source>
        <dbReference type="Proteomes" id="UP001060170"/>
    </source>
</evidence>
<reference evidence="2" key="2">
    <citation type="journal article" date="2018" name="Mol. Plant Microbe Interact.">
        <title>Genome sequence resources for the wheat stripe rust pathogen (Puccinia striiformis f. sp. tritici) and the barley stripe rust pathogen (Puccinia striiformis f. sp. hordei).</title>
        <authorList>
            <person name="Xia C."/>
            <person name="Wang M."/>
            <person name="Yin C."/>
            <person name="Cornejo O.E."/>
            <person name="Hulbert S.H."/>
            <person name="Chen X."/>
        </authorList>
    </citation>
    <scope>NUCLEOTIDE SEQUENCE [LARGE SCALE GENOMIC DNA]</scope>
    <source>
        <strain evidence="2">93-210</strain>
    </source>
</reference>
<sequence length="76" mass="8350">MASKTSLKKASPPDKILIDVGFEAHPDDPRREISQKKFSLPCSPSDDDPDLQQPNRKSDDDPVIKTALVPSIPNPN</sequence>